<keyword evidence="2" id="KW-0106">Calcium</keyword>
<evidence type="ECO:0000256" key="1">
    <source>
        <dbReference type="ARBA" id="ARBA00022723"/>
    </source>
</evidence>
<dbReference type="OrthoDB" id="408574at2759"/>
<dbReference type="Gene3D" id="3.30.1120.10">
    <property type="match status" value="1"/>
</dbReference>
<feature type="signal peptide" evidence="5">
    <location>
        <begin position="1"/>
        <end position="16"/>
    </location>
</feature>
<evidence type="ECO:0000313" key="7">
    <source>
        <dbReference type="EMBL" id="CAE7259666.1"/>
    </source>
</evidence>
<evidence type="ECO:0000256" key="2">
    <source>
        <dbReference type="ARBA" id="ARBA00022837"/>
    </source>
</evidence>
<name>A0A812M6S7_9DINO</name>
<dbReference type="InterPro" id="IPR047115">
    <property type="entry name" value="ARSB"/>
</dbReference>
<dbReference type="PANTHER" id="PTHR10342">
    <property type="entry name" value="ARYLSULFATASE"/>
    <property type="match status" value="1"/>
</dbReference>
<feature type="chain" id="PRO_5032946149" evidence="5">
    <location>
        <begin position="17"/>
        <end position="1005"/>
    </location>
</feature>
<evidence type="ECO:0000259" key="6">
    <source>
        <dbReference type="Pfam" id="PF00884"/>
    </source>
</evidence>
<feature type="modified residue" description="3-oxoalanine (Ser)" evidence="4">
    <location>
        <position position="424"/>
    </location>
</feature>
<comment type="caution">
    <text evidence="7">The sequence shown here is derived from an EMBL/GenBank/DDBJ whole genome shotgun (WGS) entry which is preliminary data.</text>
</comment>
<accession>A0A812M6S7</accession>
<comment type="PTM">
    <text evidence="4">The conversion to 3-oxoalanine (also known as C-formylglycine, FGly), of a serine or cysteine residue in prokaryotes and of a cysteine residue in eukaryotes, is critical for catalytic activity.</text>
</comment>
<evidence type="ECO:0000256" key="3">
    <source>
        <dbReference type="ARBA" id="ARBA00023180"/>
    </source>
</evidence>
<organism evidence="7 8">
    <name type="scientific">Symbiodinium natans</name>
    <dbReference type="NCBI Taxonomy" id="878477"/>
    <lineage>
        <taxon>Eukaryota</taxon>
        <taxon>Sar</taxon>
        <taxon>Alveolata</taxon>
        <taxon>Dinophyceae</taxon>
        <taxon>Suessiales</taxon>
        <taxon>Symbiodiniaceae</taxon>
        <taxon>Symbiodinium</taxon>
    </lineage>
</organism>
<dbReference type="Pfam" id="PF00884">
    <property type="entry name" value="Sulfatase"/>
    <property type="match status" value="1"/>
</dbReference>
<dbReference type="GO" id="GO:0008484">
    <property type="term" value="F:sulfuric ester hydrolase activity"/>
    <property type="evidence" value="ECO:0007669"/>
    <property type="project" value="InterPro"/>
</dbReference>
<keyword evidence="8" id="KW-1185">Reference proteome</keyword>
<dbReference type="Gene3D" id="3.40.50.300">
    <property type="entry name" value="P-loop containing nucleotide triphosphate hydrolases"/>
    <property type="match status" value="1"/>
</dbReference>
<gene>
    <name evidence="7" type="primary">ARSB</name>
    <name evidence="7" type="ORF">SNAT2548_LOCUS13543</name>
</gene>
<protein>
    <submittedName>
        <fullName evidence="7">ARSB protein</fullName>
    </submittedName>
</protein>
<keyword evidence="5" id="KW-0732">Signal</keyword>
<dbReference type="Proteomes" id="UP000604046">
    <property type="component" value="Unassembled WGS sequence"/>
</dbReference>
<proteinExistence type="predicted"/>
<dbReference type="EMBL" id="CAJNDS010001435">
    <property type="protein sequence ID" value="CAE7259666.1"/>
    <property type="molecule type" value="Genomic_DNA"/>
</dbReference>
<keyword evidence="1" id="KW-0479">Metal-binding</keyword>
<feature type="domain" description="Sulfatase N-terminal" evidence="6">
    <location>
        <begin position="367"/>
        <end position="761"/>
    </location>
</feature>
<keyword evidence="3" id="KW-0325">Glycoprotein</keyword>
<dbReference type="PANTHER" id="PTHR10342:SF274">
    <property type="entry name" value="ARYLSULFATASE B"/>
    <property type="match status" value="1"/>
</dbReference>
<dbReference type="Gene3D" id="3.40.720.10">
    <property type="entry name" value="Alkaline Phosphatase, subunit A"/>
    <property type="match status" value="1"/>
</dbReference>
<dbReference type="GO" id="GO:0046872">
    <property type="term" value="F:metal ion binding"/>
    <property type="evidence" value="ECO:0007669"/>
    <property type="project" value="UniProtKB-KW"/>
</dbReference>
<sequence>MPLLLRCLALWVAAHGSEMEALISTELLQHQMLLDGPWDPPQQRLRATQPISWLHFPKAGSSFINMITHLPGVCPPMMNITLGPDLFGDCWLIKWYTYYCQAACDVKKVMPFGHVAYEPHPTVGKYSAKRGRLMGMFRDPDQRILSGFHDDVNNLAAVDYAEFLHEDLDVRNCTYFGQEVPKRHILDFAESWKGGMTYQLLVEQPETQTLDPNRTRMTREDAVEAARRVREGFSFVGITEEWELSVCLFHRMFGGACHAAEFVDTLLSFNVSHEACQECYNNAGSQNWAFAIPFLSVGPEHCERSERCDGNAVITGKRGSKGARARRDEEAWFMCSRGSALSALLASECEANLEFLQLGFQKGPRKPHVLLFIADDLGWADLGAHRTARNPAEVQGKAETQTPNLDALIKDGVLLERHYTSSTSAPSRCSLLSGRLSHRFPPSPAGISTPQMFWNPQDNVSGFYGIPRNMTGLGSKLKEAGYATHFVGKWDVGFATPEHTPLGRGFDSFLGNLQSMTDFWSKDHKGEKWLEDMCLNKFQDFSLHNATYRGGVEGAIAAELGCDARVRGKTFTNFGCNEDDRSECLPESCYEETMLLEHAARLIKQHPPSTPLFLMYSSHLVHPPLQSRRSAVQFEEAVEKAFTAAGVQRKFPWTHRRKRISANVLYLDFVMGRLVATLKERHMFEDTLIVFLSDNGGGVHLRGSGNNYPLKSGKYADWEGGVRTNAFISGGVVPAENRGSSFSGVIHISDWYATLCSMAGVSHVDAPAHEANKVLQHKGLPLLAAVDGRPQMQHILSGSNGRADALLLSRTALLKWPYKLVTGKQEFSFWPGPVFPNCSSEHPAFPYVDVFAQKLRIDENESAYLANAMVADCGLGCLYDVDADPGEHSDLSSFEQYKGLLEGLQEELQQLNAEASTADFGQWRPEACWRAFREGGFIGPFVDADDFYTDASRATPRAAAEYRQELIKLQNELKDPAFIREAARAVAARLDAESGVSDCVVENKA</sequence>
<evidence type="ECO:0000256" key="5">
    <source>
        <dbReference type="SAM" id="SignalP"/>
    </source>
</evidence>
<dbReference type="AlphaFoldDB" id="A0A812M6S7"/>
<evidence type="ECO:0000313" key="8">
    <source>
        <dbReference type="Proteomes" id="UP000604046"/>
    </source>
</evidence>
<dbReference type="SUPFAM" id="SSF53649">
    <property type="entry name" value="Alkaline phosphatase-like"/>
    <property type="match status" value="1"/>
</dbReference>
<dbReference type="InterPro" id="IPR000917">
    <property type="entry name" value="Sulfatase_N"/>
</dbReference>
<evidence type="ECO:0000256" key="4">
    <source>
        <dbReference type="PIRSR" id="PIRSR600917-52"/>
    </source>
</evidence>
<reference evidence="7" key="1">
    <citation type="submission" date="2021-02" db="EMBL/GenBank/DDBJ databases">
        <authorList>
            <person name="Dougan E. K."/>
            <person name="Rhodes N."/>
            <person name="Thang M."/>
            <person name="Chan C."/>
        </authorList>
    </citation>
    <scope>NUCLEOTIDE SEQUENCE</scope>
</reference>
<dbReference type="InterPro" id="IPR027417">
    <property type="entry name" value="P-loop_NTPase"/>
</dbReference>
<dbReference type="InterPro" id="IPR017850">
    <property type="entry name" value="Alkaline_phosphatase_core_sf"/>
</dbReference>